<protein>
    <submittedName>
        <fullName evidence="2">Uncharacterized protein</fullName>
    </submittedName>
</protein>
<evidence type="ECO:0000313" key="2">
    <source>
        <dbReference type="EMBL" id="GFH50579.1"/>
    </source>
</evidence>
<dbReference type="Proteomes" id="UP001054902">
    <property type="component" value="Unassembled WGS sequence"/>
</dbReference>
<dbReference type="AlphaFoldDB" id="A0AAD3CTZ7"/>
<accession>A0AAD3CTZ7</accession>
<gene>
    <name evidence="2" type="ORF">CTEN210_07055</name>
</gene>
<sequence>MSAQRSASRSASRGRSSSGPSSSSISKVLQASGMKDVIIGKDKRSAFLPSLPSLNAPIHSRQNAFYRFSDELLRLEDNHTPAELMSVLQQEIPITSLVLCHSDAQDARARVLDAPFKVENLSFNKLWKKVLVEQFTDFEHFNDAAKRKEGLSAVQFECTIPVSDFLPSESTLQDHVMFFTLELPTQARTRNWADDGTPISDVSTVSTPARHTRASAQSPFTGVARNLFQTPTRPGATTPPPVTPTPPAHSKFEVFLAKTPAANVNPGDVTSYGYFDKLDFLDTQARFHDIFGVRPKLLASDSASCPDPSESLSTFANRIYLQTFIASCKTQYLGEDDLKTIHRSVNEIVLEIRELKQGSGTPDELYDEFTSKAANLPNECSAWGITLAHQFFYSLSSIIQGDLNEDGSFQLADPSTLQTKSDHLRALLLVRTAAQSAYLKLEKQKELMAEVVGSSQSGAAVAALQAEIDLLRNQQSQYSSQLLKFQSQSPAESTLARYKGNPTTATRRIPEGHELISINGVKHVKNTITGYVSKFPYGFNGCFRCGETSTGKGCWPKEKCPAFHTVLREDFFNEFNCHMVKKLISGRRPPTPSSDTQPSSAYPLSDSKRSKEVTVDESANETIPPASEDSEDLQFAEEGDAVCVITAQLLNMSLHQRKAPIVTNNDLPFINLPLLNGEKVLRIKAHTDSCAALSVGSLRVHQYIMQTHPDVVHEYIQFDDPASFEPIRLSVATTSDKPVDLHERGALTAIVRYKTGIIFNGNPFILSIALGSSVAVNTIIGVPDIKMLGGVLDFVDNVLTLKFAKIKFRLHGGRADGGLPPSVTFDSSSFVRPQASQSIDDTHTQTLVTAVTMDTAAAYRNLPITRTPVSITPATAEAADILSRMAQPSSM</sequence>
<name>A0AAD3CTZ7_9STRA</name>
<keyword evidence="3" id="KW-1185">Reference proteome</keyword>
<feature type="region of interest" description="Disordered" evidence="1">
    <location>
        <begin position="586"/>
        <end position="631"/>
    </location>
</feature>
<dbReference type="EMBL" id="BLLK01000040">
    <property type="protein sequence ID" value="GFH50579.1"/>
    <property type="molecule type" value="Genomic_DNA"/>
</dbReference>
<comment type="caution">
    <text evidence="2">The sequence shown here is derived from an EMBL/GenBank/DDBJ whole genome shotgun (WGS) entry which is preliminary data.</text>
</comment>
<evidence type="ECO:0000256" key="1">
    <source>
        <dbReference type="SAM" id="MobiDB-lite"/>
    </source>
</evidence>
<organism evidence="2 3">
    <name type="scientific">Chaetoceros tenuissimus</name>
    <dbReference type="NCBI Taxonomy" id="426638"/>
    <lineage>
        <taxon>Eukaryota</taxon>
        <taxon>Sar</taxon>
        <taxon>Stramenopiles</taxon>
        <taxon>Ochrophyta</taxon>
        <taxon>Bacillariophyta</taxon>
        <taxon>Coscinodiscophyceae</taxon>
        <taxon>Chaetocerotophycidae</taxon>
        <taxon>Chaetocerotales</taxon>
        <taxon>Chaetocerotaceae</taxon>
        <taxon>Chaetoceros</taxon>
    </lineage>
</organism>
<evidence type="ECO:0000313" key="3">
    <source>
        <dbReference type="Proteomes" id="UP001054902"/>
    </source>
</evidence>
<proteinExistence type="predicted"/>
<feature type="region of interest" description="Disordered" evidence="1">
    <location>
        <begin position="1"/>
        <end position="26"/>
    </location>
</feature>
<reference evidence="2 3" key="1">
    <citation type="journal article" date="2021" name="Sci. Rep.">
        <title>The genome of the diatom Chaetoceros tenuissimus carries an ancient integrated fragment of an extant virus.</title>
        <authorList>
            <person name="Hongo Y."/>
            <person name="Kimura K."/>
            <person name="Takaki Y."/>
            <person name="Yoshida Y."/>
            <person name="Baba S."/>
            <person name="Kobayashi G."/>
            <person name="Nagasaki K."/>
            <person name="Hano T."/>
            <person name="Tomaru Y."/>
        </authorList>
    </citation>
    <scope>NUCLEOTIDE SEQUENCE [LARGE SCALE GENOMIC DNA]</scope>
    <source>
        <strain evidence="2 3">NIES-3715</strain>
    </source>
</reference>